<organism evidence="1 2">
    <name type="scientific">Eubacterium multiforme</name>
    <dbReference type="NCBI Taxonomy" id="83339"/>
    <lineage>
        <taxon>Bacteria</taxon>
        <taxon>Bacillati</taxon>
        <taxon>Bacillota</taxon>
        <taxon>Clostridia</taxon>
        <taxon>Eubacteriales</taxon>
        <taxon>Eubacteriaceae</taxon>
        <taxon>Eubacterium</taxon>
    </lineage>
</organism>
<dbReference type="InterPro" id="IPR006490">
    <property type="entry name" value="Maj_tail_phi13"/>
</dbReference>
<dbReference type="RefSeq" id="WP_307484353.1">
    <property type="nucleotide sequence ID" value="NZ_JAUSUF010000002.1"/>
</dbReference>
<dbReference type="NCBIfam" id="TIGR01603">
    <property type="entry name" value="maj_tail_phi13"/>
    <property type="match status" value="1"/>
</dbReference>
<accession>A0ABT9USD7</accession>
<dbReference type="EMBL" id="JAUSUF010000002">
    <property type="protein sequence ID" value="MDQ0149214.1"/>
    <property type="molecule type" value="Genomic_DNA"/>
</dbReference>
<keyword evidence="2" id="KW-1185">Reference proteome</keyword>
<evidence type="ECO:0000313" key="1">
    <source>
        <dbReference type="EMBL" id="MDQ0149214.1"/>
    </source>
</evidence>
<name>A0ABT9USD7_9FIRM</name>
<comment type="caution">
    <text evidence="1">The sequence shown here is derived from an EMBL/GenBank/DDBJ whole genome shotgun (WGS) entry which is preliminary data.</text>
</comment>
<protein>
    <submittedName>
        <fullName evidence="1">Phi13 family phage major tail protein</fullName>
    </submittedName>
</protein>
<proteinExistence type="predicted"/>
<evidence type="ECO:0000313" key="2">
    <source>
        <dbReference type="Proteomes" id="UP001228504"/>
    </source>
</evidence>
<sequence length="202" mass="22815">MANKQEITPVIGIKRLYVSKLISEVNGKYEYDAPKYFPLVKQIQIKVKESSDPFYAESRKIFTMSTLQDIAVSIDIADLTDEDECYLMGHKLAETGGIIKSDLDRAPTVAIMFEAEKSNGERRYETFYAGNFGISDEDIKGMEGKANYQSKKLQASFRPLDNGTWSYKVDSDSPNVTKEFLSKFFDKVIVAEAKKDLEKSVA</sequence>
<reference evidence="1 2" key="1">
    <citation type="submission" date="2023-07" db="EMBL/GenBank/DDBJ databases">
        <title>Genomic Encyclopedia of Type Strains, Phase IV (KMG-IV): sequencing the most valuable type-strain genomes for metagenomic binning, comparative biology and taxonomic classification.</title>
        <authorList>
            <person name="Goeker M."/>
        </authorList>
    </citation>
    <scope>NUCLEOTIDE SEQUENCE [LARGE SCALE GENOMIC DNA]</scope>
    <source>
        <strain evidence="1 2">DSM 20694</strain>
    </source>
</reference>
<gene>
    <name evidence="1" type="ORF">J2S18_001144</name>
</gene>
<dbReference type="Proteomes" id="UP001228504">
    <property type="component" value="Unassembled WGS sequence"/>
</dbReference>